<dbReference type="InterPro" id="IPR018385">
    <property type="entry name" value="C4_dicarb_anaerob_car-like"/>
</dbReference>
<feature type="transmembrane region" description="Helical" evidence="6">
    <location>
        <begin position="208"/>
        <end position="227"/>
    </location>
</feature>
<dbReference type="Pfam" id="PF03606">
    <property type="entry name" value="DcuC"/>
    <property type="match status" value="1"/>
</dbReference>
<dbReference type="AlphaFoldDB" id="A0A1X7AJ90"/>
<comment type="subcellular location">
    <subcellularLocation>
        <location evidence="1">Cell membrane</location>
        <topology evidence="1">Multi-pass membrane protein</topology>
    </subcellularLocation>
</comment>
<keyword evidence="5 6" id="KW-0472">Membrane</keyword>
<name>A0A1X7AJ90_9GAMM</name>
<evidence type="ECO:0000313" key="8">
    <source>
        <dbReference type="Proteomes" id="UP000196573"/>
    </source>
</evidence>
<reference evidence="7 8" key="1">
    <citation type="submission" date="2017-03" db="EMBL/GenBank/DDBJ databases">
        <authorList>
            <person name="Afonso C.L."/>
            <person name="Miller P.J."/>
            <person name="Scott M.A."/>
            <person name="Spackman E."/>
            <person name="Goraichik I."/>
            <person name="Dimitrov K.M."/>
            <person name="Suarez D.L."/>
            <person name="Swayne D.E."/>
        </authorList>
    </citation>
    <scope>NUCLEOTIDE SEQUENCE [LARGE SCALE GENOMIC DNA]</scope>
    <source>
        <strain evidence="7">SB41UT1</strain>
    </source>
</reference>
<feature type="transmembrane region" description="Helical" evidence="6">
    <location>
        <begin position="183"/>
        <end position="202"/>
    </location>
</feature>
<feature type="transmembrane region" description="Helical" evidence="6">
    <location>
        <begin position="271"/>
        <end position="288"/>
    </location>
</feature>
<evidence type="ECO:0000256" key="1">
    <source>
        <dbReference type="ARBA" id="ARBA00004651"/>
    </source>
</evidence>
<dbReference type="EMBL" id="FWPT01000004">
    <property type="protein sequence ID" value="SMA46182.1"/>
    <property type="molecule type" value="Genomic_DNA"/>
</dbReference>
<dbReference type="PANTHER" id="PTHR43652">
    <property type="entry name" value="BASIC AMINO ACID ANTIPORTER YFCC-RELATED"/>
    <property type="match status" value="1"/>
</dbReference>
<feature type="transmembrane region" description="Helical" evidence="6">
    <location>
        <begin position="453"/>
        <end position="473"/>
    </location>
</feature>
<keyword evidence="2" id="KW-1003">Cell membrane</keyword>
<keyword evidence="8" id="KW-1185">Reference proteome</keyword>
<evidence type="ECO:0000256" key="5">
    <source>
        <dbReference type="ARBA" id="ARBA00023136"/>
    </source>
</evidence>
<dbReference type="RefSeq" id="WP_087109556.1">
    <property type="nucleotide sequence ID" value="NZ_CBCSCN010000002.1"/>
</dbReference>
<evidence type="ECO:0000256" key="6">
    <source>
        <dbReference type="SAM" id="Phobius"/>
    </source>
</evidence>
<keyword evidence="3 6" id="KW-0812">Transmembrane</keyword>
<gene>
    <name evidence="7" type="ORF">EHSB41UT_02093</name>
</gene>
<keyword evidence="4 6" id="KW-1133">Transmembrane helix</keyword>
<protein>
    <recommendedName>
        <fullName evidence="9">C4-dicarboxylate anaerobic carrier</fullName>
    </recommendedName>
</protein>
<accession>A0A1X7AJ90</accession>
<dbReference type="OrthoDB" id="255482at2"/>
<dbReference type="InterPro" id="IPR051679">
    <property type="entry name" value="DASS-Related_Transporters"/>
</dbReference>
<proteinExistence type="predicted"/>
<dbReference type="GO" id="GO:0005886">
    <property type="term" value="C:plasma membrane"/>
    <property type="evidence" value="ECO:0007669"/>
    <property type="project" value="UniProtKB-SubCell"/>
</dbReference>
<feature type="transmembrane region" description="Helical" evidence="6">
    <location>
        <begin position="21"/>
        <end position="41"/>
    </location>
</feature>
<feature type="transmembrane region" description="Helical" evidence="6">
    <location>
        <begin position="127"/>
        <end position="147"/>
    </location>
</feature>
<evidence type="ECO:0000256" key="3">
    <source>
        <dbReference type="ARBA" id="ARBA00022692"/>
    </source>
</evidence>
<organism evidence="7 8">
    <name type="scientific">Parendozoicomonas haliclonae</name>
    <dbReference type="NCBI Taxonomy" id="1960125"/>
    <lineage>
        <taxon>Bacteria</taxon>
        <taxon>Pseudomonadati</taxon>
        <taxon>Pseudomonadota</taxon>
        <taxon>Gammaproteobacteria</taxon>
        <taxon>Oceanospirillales</taxon>
        <taxon>Endozoicomonadaceae</taxon>
        <taxon>Parendozoicomonas</taxon>
    </lineage>
</organism>
<evidence type="ECO:0000313" key="7">
    <source>
        <dbReference type="EMBL" id="SMA46182.1"/>
    </source>
</evidence>
<sequence length="474" mass="50357">MSEIAASGNDAITEKKKFKLPSAYTILFLLIAFMALMTWIVPAGKYETVMNEDLGREVAVAGTYMSTESNPQGLLEILTAPIVGIQGSIDLGLFIMVIGGFLMIITATGAIDSGINAAVKKMEGKELMMIPILMFFFAAGGTVYGMAEETIPFYMLVIPIIIASGYDAVTGVAIVLLGSGIGVLGSTINPFATVIASDASGIPFTDGLMMRVGILVVSFVVAVGYVMRYAQKVKANAALSVVADLAESNKQHFLKKKEDSGNLEFTGRHKAILVLFGLTFAIMIWGVASAGWWMTEMSVLFLASSIIAAFLGQINEEKFVDNFVDGCRDILGVVLILGIARGIGIVMDGGLITGTILNWGEQTLAEMSSVLFVNVMYWIHIILSFFIPSSSGLAVFSMPIMAPLADFAGVGRDLAVTAYQTASGWTNLITPTSGVVVAALSIGRVPLVTWIKFMLPLLGMLALITMGFLSAAVL</sequence>
<dbReference type="Proteomes" id="UP000196573">
    <property type="component" value="Unassembled WGS sequence"/>
</dbReference>
<feature type="transmembrane region" description="Helical" evidence="6">
    <location>
        <begin position="377"/>
        <end position="396"/>
    </location>
</feature>
<evidence type="ECO:0000256" key="2">
    <source>
        <dbReference type="ARBA" id="ARBA00022475"/>
    </source>
</evidence>
<evidence type="ECO:0008006" key="9">
    <source>
        <dbReference type="Google" id="ProtNLM"/>
    </source>
</evidence>
<feature type="transmembrane region" description="Helical" evidence="6">
    <location>
        <begin position="153"/>
        <end position="176"/>
    </location>
</feature>
<dbReference type="PANTHER" id="PTHR43652:SF6">
    <property type="entry name" value="ARGININE REPRESSOR"/>
    <property type="match status" value="1"/>
</dbReference>
<evidence type="ECO:0000256" key="4">
    <source>
        <dbReference type="ARBA" id="ARBA00022989"/>
    </source>
</evidence>
<feature type="transmembrane region" description="Helical" evidence="6">
    <location>
        <begin position="333"/>
        <end position="357"/>
    </location>
</feature>
<feature type="transmembrane region" description="Helical" evidence="6">
    <location>
        <begin position="91"/>
        <end position="115"/>
    </location>
</feature>